<evidence type="ECO:0000313" key="5">
    <source>
        <dbReference type="EMBL" id="MBB6135030.1"/>
    </source>
</evidence>
<dbReference type="InterPro" id="IPR050482">
    <property type="entry name" value="Sensor_HK_TwoCompSys"/>
</dbReference>
<dbReference type="Gene3D" id="1.20.5.1930">
    <property type="match status" value="1"/>
</dbReference>
<dbReference type="Pfam" id="PF07730">
    <property type="entry name" value="HisKA_3"/>
    <property type="match status" value="1"/>
</dbReference>
<dbReference type="GO" id="GO:0000155">
    <property type="term" value="F:phosphorelay sensor kinase activity"/>
    <property type="evidence" value="ECO:0007669"/>
    <property type="project" value="InterPro"/>
</dbReference>
<comment type="caution">
    <text evidence="5">The sequence shown here is derived from an EMBL/GenBank/DDBJ whole genome shotgun (WGS) entry which is preliminary data.</text>
</comment>
<keyword evidence="6" id="KW-1185">Reference proteome</keyword>
<dbReference type="InterPro" id="IPR036890">
    <property type="entry name" value="HATPase_C_sf"/>
</dbReference>
<keyword evidence="1" id="KW-0808">Transferase</keyword>
<dbReference type="EMBL" id="JACHBX010000003">
    <property type="protein sequence ID" value="MBB6135030.1"/>
    <property type="molecule type" value="Genomic_DNA"/>
</dbReference>
<dbReference type="SMART" id="SM00387">
    <property type="entry name" value="HATPase_c"/>
    <property type="match status" value="1"/>
</dbReference>
<name>A0A7W9X200_9BURK</name>
<dbReference type="PANTHER" id="PTHR24421:SF59">
    <property type="entry name" value="OXYGEN SENSOR HISTIDINE KINASE NREB"/>
    <property type="match status" value="1"/>
</dbReference>
<dbReference type="PANTHER" id="PTHR24421">
    <property type="entry name" value="NITRATE/NITRITE SENSOR PROTEIN NARX-RELATED"/>
    <property type="match status" value="1"/>
</dbReference>
<dbReference type="Gene3D" id="3.30.565.10">
    <property type="entry name" value="Histidine kinase-like ATPase, C-terminal domain"/>
    <property type="match status" value="1"/>
</dbReference>
<dbReference type="InterPro" id="IPR003594">
    <property type="entry name" value="HATPase_dom"/>
</dbReference>
<dbReference type="Pfam" id="PF02518">
    <property type="entry name" value="HATPase_c"/>
    <property type="match status" value="1"/>
</dbReference>
<evidence type="ECO:0000259" key="4">
    <source>
        <dbReference type="SMART" id="SM00387"/>
    </source>
</evidence>
<keyword evidence="2 5" id="KW-0418">Kinase</keyword>
<accession>A0A7W9X200</accession>
<feature type="domain" description="Histidine kinase/HSP90-like ATPase" evidence="4">
    <location>
        <begin position="124"/>
        <end position="218"/>
    </location>
</feature>
<evidence type="ECO:0000313" key="6">
    <source>
        <dbReference type="Proteomes" id="UP000540787"/>
    </source>
</evidence>
<organism evidence="5 6">
    <name type="scientific">Massilia aurea</name>
    <dbReference type="NCBI Taxonomy" id="373040"/>
    <lineage>
        <taxon>Bacteria</taxon>
        <taxon>Pseudomonadati</taxon>
        <taxon>Pseudomonadota</taxon>
        <taxon>Betaproteobacteria</taxon>
        <taxon>Burkholderiales</taxon>
        <taxon>Oxalobacteraceae</taxon>
        <taxon>Telluria group</taxon>
        <taxon>Massilia</taxon>
    </lineage>
</organism>
<protein>
    <submittedName>
        <fullName evidence="5">Signal transduction histidine kinase</fullName>
    </submittedName>
</protein>
<evidence type="ECO:0000256" key="2">
    <source>
        <dbReference type="ARBA" id="ARBA00022777"/>
    </source>
</evidence>
<dbReference type="CDD" id="cd16917">
    <property type="entry name" value="HATPase_UhpB-NarQ-NarX-like"/>
    <property type="match status" value="1"/>
</dbReference>
<dbReference type="RefSeq" id="WP_229424787.1">
    <property type="nucleotide sequence ID" value="NZ_JACHBX010000003.1"/>
</dbReference>
<dbReference type="GO" id="GO:0046983">
    <property type="term" value="F:protein dimerization activity"/>
    <property type="evidence" value="ECO:0007669"/>
    <property type="project" value="InterPro"/>
</dbReference>
<proteinExistence type="predicted"/>
<dbReference type="Proteomes" id="UP000540787">
    <property type="component" value="Unassembled WGS sequence"/>
</dbReference>
<evidence type="ECO:0000256" key="3">
    <source>
        <dbReference type="ARBA" id="ARBA00023012"/>
    </source>
</evidence>
<evidence type="ECO:0000256" key="1">
    <source>
        <dbReference type="ARBA" id="ARBA00022679"/>
    </source>
</evidence>
<dbReference type="SUPFAM" id="SSF55874">
    <property type="entry name" value="ATPase domain of HSP90 chaperone/DNA topoisomerase II/histidine kinase"/>
    <property type="match status" value="1"/>
</dbReference>
<sequence>MSQPTLLQHDRDAAARQAERTRIARELHDDLGGNLIAIKMALARLAARVPADQPGLAGQAGYIDELVDRTIETVHRISFGLRASALDVGLAGALAWQANEFARQTGVIVITHCTDLLTPEPAPEHAAALFHIAQEALTNVAKHARATQVTLTLEHDGGELTLAICDNGCGIDPAARTRPHAFGLRGMHERASALGGVLSLSPAPGGGTMLTVKTRLAPSVAPAQNKKQNE</sequence>
<dbReference type="GO" id="GO:0016020">
    <property type="term" value="C:membrane"/>
    <property type="evidence" value="ECO:0007669"/>
    <property type="project" value="InterPro"/>
</dbReference>
<dbReference type="InterPro" id="IPR011712">
    <property type="entry name" value="Sig_transdc_His_kin_sub3_dim/P"/>
</dbReference>
<dbReference type="AlphaFoldDB" id="A0A7W9X200"/>
<gene>
    <name evidence="5" type="ORF">HD842_003188</name>
</gene>
<reference evidence="5 6" key="1">
    <citation type="submission" date="2020-08" db="EMBL/GenBank/DDBJ databases">
        <title>The Agave Microbiome: Exploring the role of microbial communities in plant adaptations to desert environments.</title>
        <authorList>
            <person name="Partida-Martinez L.P."/>
        </authorList>
    </citation>
    <scope>NUCLEOTIDE SEQUENCE [LARGE SCALE GENOMIC DNA]</scope>
    <source>
        <strain evidence="5 6">AT3.2</strain>
    </source>
</reference>
<keyword evidence="3" id="KW-0902">Two-component regulatory system</keyword>